<feature type="region of interest" description="Disordered" evidence="2">
    <location>
        <begin position="1732"/>
        <end position="1810"/>
    </location>
</feature>
<accession>A0AAD3HJU5</accession>
<dbReference type="GO" id="GO:0005930">
    <property type="term" value="C:axoneme"/>
    <property type="evidence" value="ECO:0007669"/>
    <property type="project" value="TreeGrafter"/>
</dbReference>
<feature type="region of interest" description="Disordered" evidence="2">
    <location>
        <begin position="2388"/>
        <end position="2408"/>
    </location>
</feature>
<feature type="compositionally biased region" description="Low complexity" evidence="2">
    <location>
        <begin position="772"/>
        <end position="782"/>
    </location>
</feature>
<evidence type="ECO:0000313" key="4">
    <source>
        <dbReference type="Proteomes" id="UP001054857"/>
    </source>
</evidence>
<proteinExistence type="predicted"/>
<feature type="compositionally biased region" description="Low complexity" evidence="2">
    <location>
        <begin position="272"/>
        <end position="285"/>
    </location>
</feature>
<feature type="region of interest" description="Disordered" evidence="2">
    <location>
        <begin position="1387"/>
        <end position="1443"/>
    </location>
</feature>
<protein>
    <submittedName>
        <fullName evidence="3">Uncharacterized protein</fullName>
    </submittedName>
</protein>
<evidence type="ECO:0000256" key="2">
    <source>
        <dbReference type="SAM" id="MobiDB-lite"/>
    </source>
</evidence>
<evidence type="ECO:0000256" key="1">
    <source>
        <dbReference type="SAM" id="Coils"/>
    </source>
</evidence>
<feature type="region of interest" description="Disordered" evidence="2">
    <location>
        <begin position="727"/>
        <end position="784"/>
    </location>
</feature>
<dbReference type="SUPFAM" id="SSF48371">
    <property type="entry name" value="ARM repeat"/>
    <property type="match status" value="1"/>
</dbReference>
<dbReference type="InterPro" id="IPR016024">
    <property type="entry name" value="ARM-type_fold"/>
</dbReference>
<dbReference type="Proteomes" id="UP001054857">
    <property type="component" value="Unassembled WGS sequence"/>
</dbReference>
<sequence length="2480" mass="267241">MDGNFIADVRLDDSDEVLQLPIVKSRVKKLLQGAVKKIALLGAPVIPSSDDTLNQFLNSAGRFFGKDPQKWDQVGETKVDVTEEAGKRTTKLTGVFTGTDLSLMVENPYYDERLPAREDKPELNFSQKRTIINTDEAWQELISEQPWTASKRRQLLTAYLHAKVEAEDPLLAAEGAHGFWELSINKDHHADFRLDRLAALLNRLSSPNLEVATTTAAAVWGLATTALSRRALAELDIVSLLLSNLKRSLKMPVILEESSTANVSGASPVPGMSSAMDNDSSSISSGKQHSGAVPEAQRNRYQSFLLGALSVLMIDRNCRRAYLTQEPEFATLFALARNLEGYAPDAAAARRETASKLLTTMVQRDAEARRSLIASGALRNVIMLLNPKGPGEAMIQFCSASLLATLVLDDDAMELIRDRGEAPLMFEACIVLLRSTLQKLKHEVERFYGRLSPEEDAATPHFDVELGVRLAEAASQAMWGSAHYCVMMDPIQVKMEHIAQLGIMGMDCYNTVALPLSRVAHCITASLATLAANPDAAMLIMNSPDDVVLNFLMAMLDAIETQNFEQAGHVKASACAGVAFLACHPIGAEGDDCMTGPFRAKLLGLGAFGALLRAALSSVLDSDCDRIIQQAAAIGLMYLSTMAGAVDAAELAMYAALLTDSDNSEMIEFLMAGMWILLRNGNNRKVLGTSFNPSPANQLAKNMINKLNDAITLHEINDEVAAKTAKLRQVATGGGDSPPPEEESSMNLEASQAGSGASPTAAGGDSGRDVGADGADAAAAAAMEDTEQLDQLAEAGAGPGAEAGAEGAEGVDGPAGEGSQPPARGASETGGALPQEASAQLVPEPTPPMVTPDPDGTGQPAVAEEPSELRYIPKGQPAMPDADGFYENRDKPFPSSLMLKRAESADRVRRKAEAMKGRMQQLEKRFDKQLKDNWGLETLVSVGESWLPAMLDQDDVGEATDVPVLKLFEFLVASICMFMVDDDGMPERRELDVFRLSAPEGARNKTWWTVDVRAPEADGTVDLDTERALRILLQILGMHLGAAWKSMQLGVLTLWNACCRHPNMERHVVERGVAMKLLLVVNNPSWPPSLREIAAGCLEFFQERWSNLPTFGPGEPHLMPHGLPAEVSGLTMGGQPTDGVVPYIAAMVGLVNTQVPLMEYRGCHGLARITYTAPYGCSDPKGFLREAKAVASALGAVEALISLMKRLNRRYQELGAPGVITSSLRASNNGAAPPPATMPNGEENPAIFERDMHNLEAVQDIYFVAMAALLNQSVLRSNQVPIAKRGLLVLLGTNTVFYNRVVALRAQINATRPGAPVAAASADSLAREEQLLFLCSAILQNISQHPHNRTRMYKAELKGSVALDKVIEAAVDVDEETRTAASFLPSIPSARSVSPSPSAMSIGPAVSATSSGGGAPRSAARGTGLGSGPSSSRVTGGGAAPARSTISCNGRIAPGAKMTSNGQVINNGVDTVLAGCVRPKVVFPPICERGPEANAAQQRYGTAGTSGTTLTRAGSVHSTRSGAGADDASEGVEYSDGGSGIRHVQVTDSRYRFLTWIDNTFHDLEAGNNVPFARKSTVATSTNSPTALAAAAAAAGTSGDDRTVASSRNTYRKPLWDENGDWLPNEPESFKALNKLLARPLSHLWQEMPEHRARQGKQRWEPVVSEYRELVSDKPLTRPAAKLLSTLPPRDQEDLLVAATQLVGLTPEDGMGSGPGSILEDEEGSLRAGSIGVIEEPPSSSGGAYGEVPVRTSSGGGGRTGSRRGPPPPPNMASILAGDFSADLGKPTPSAVSWTDGPPHRPSTRERDNGRVGLTVLQATPEALQATAARKAAEIAAANSPHFGGVGMDINTDGDGAGGDGNSPGRQTVPLKVCLGPKRPRQVITFEDRIIVDNDSARPTLTLFEHVEGSKVSEGLFPSYILPNGKRAHMYYSGGALLDEVSVEAVIPPPRPSTVPQALQQTMPLANVLNLIAKPPGSAPPFIPYKPVPRLVPLPTMHTLTVKRPDQLIAEAFGDLREDNLQLVIQAKKIIKTQTTTRVENIEIKPQEEREPWTLPSSIFKNRVKECDARAFYDSHQVEERMFERDWQRACSKEKFTSMMSRENKSNKEGKDEKVAIKEVHEVLLRYWAQVFGAYVYYAAGGTGDPYHMSLNAFTTFLDDCQIADPESQYCKRSDCDTIFIVCNFQPDKKSAEAAVNMENAMMRYEFLEAIVRLAIAKYGKGQATDDLATAVGMLIEKNIIPNLVPGAVLNSNTFRTDRLYNEEVDLVFKKHSVMLKALYSRYRLKPVGGGLRPKVLKLDGWLQFMQDAHLVDGQFTLQDAALAFLWARMFVIDEIKDFARYTCLSFTDFLEAIGRVADIKALPSSADLEVAGYTSVLEWALDKERMEGGTMDSKNPGGGGGGDGAGDGGNAPVTSLDIFRPRGSAGFNTPKTRPLHVKLEMFLDLMFRRLYWDPSQPEVPFNYDGLLKLVKKIDKDLGP</sequence>
<organism evidence="3 4">
    <name type="scientific">Astrephomene gubernaculifera</name>
    <dbReference type="NCBI Taxonomy" id="47775"/>
    <lineage>
        <taxon>Eukaryota</taxon>
        <taxon>Viridiplantae</taxon>
        <taxon>Chlorophyta</taxon>
        <taxon>core chlorophytes</taxon>
        <taxon>Chlorophyceae</taxon>
        <taxon>CS clade</taxon>
        <taxon>Chlamydomonadales</taxon>
        <taxon>Astrephomenaceae</taxon>
        <taxon>Astrephomene</taxon>
    </lineage>
</organism>
<dbReference type="GO" id="GO:0070507">
    <property type="term" value="P:regulation of microtubule cytoskeleton organization"/>
    <property type="evidence" value="ECO:0007669"/>
    <property type="project" value="TreeGrafter"/>
</dbReference>
<evidence type="ECO:0000313" key="3">
    <source>
        <dbReference type="EMBL" id="GFR42995.1"/>
    </source>
</evidence>
<dbReference type="PANTHER" id="PTHR31363:SF0">
    <property type="entry name" value="TRAF3-INTERACTING PROTEIN 1"/>
    <property type="match status" value="1"/>
</dbReference>
<dbReference type="GO" id="GO:0042073">
    <property type="term" value="P:intraciliary transport"/>
    <property type="evidence" value="ECO:0007669"/>
    <property type="project" value="TreeGrafter"/>
</dbReference>
<reference evidence="3 4" key="1">
    <citation type="journal article" date="2021" name="Sci. Rep.">
        <title>Genome sequencing of the multicellular alga Astrephomene provides insights into convergent evolution of germ-soma differentiation.</title>
        <authorList>
            <person name="Yamashita S."/>
            <person name="Yamamoto K."/>
            <person name="Matsuzaki R."/>
            <person name="Suzuki S."/>
            <person name="Yamaguchi H."/>
            <person name="Hirooka S."/>
            <person name="Minakuchi Y."/>
            <person name="Miyagishima S."/>
            <person name="Kawachi M."/>
            <person name="Toyoda A."/>
            <person name="Nozaki H."/>
        </authorList>
    </citation>
    <scope>NUCLEOTIDE SEQUENCE [LARGE SCALE GENOMIC DNA]</scope>
    <source>
        <strain evidence="3 4">NIES-4017</strain>
    </source>
</reference>
<feature type="region of interest" description="Disordered" evidence="2">
    <location>
        <begin position="1497"/>
        <end position="1540"/>
    </location>
</feature>
<dbReference type="GO" id="GO:0030992">
    <property type="term" value="C:intraciliary transport particle B"/>
    <property type="evidence" value="ECO:0007669"/>
    <property type="project" value="TreeGrafter"/>
</dbReference>
<keyword evidence="1" id="KW-0175">Coiled coil</keyword>
<feature type="coiled-coil region" evidence="1">
    <location>
        <begin position="905"/>
        <end position="932"/>
    </location>
</feature>
<dbReference type="InterPro" id="IPR018799">
    <property type="entry name" value="TRAF3IP1"/>
</dbReference>
<dbReference type="Gene3D" id="1.25.10.10">
    <property type="entry name" value="Leucine-rich Repeat Variant"/>
    <property type="match status" value="2"/>
</dbReference>
<dbReference type="GO" id="GO:0036064">
    <property type="term" value="C:ciliary basal body"/>
    <property type="evidence" value="ECO:0007669"/>
    <property type="project" value="TreeGrafter"/>
</dbReference>
<dbReference type="InterPro" id="IPR011989">
    <property type="entry name" value="ARM-like"/>
</dbReference>
<feature type="compositionally biased region" description="Low complexity" evidence="2">
    <location>
        <begin position="796"/>
        <end position="818"/>
    </location>
</feature>
<name>A0AAD3HJU5_9CHLO</name>
<gene>
    <name evidence="3" type="ORF">Agub_g3994</name>
</gene>
<feature type="region of interest" description="Disordered" evidence="2">
    <location>
        <begin position="262"/>
        <end position="294"/>
    </location>
</feature>
<comment type="caution">
    <text evidence="3">The sequence shown here is derived from an EMBL/GenBank/DDBJ whole genome shotgun (WGS) entry which is preliminary data.</text>
</comment>
<feature type="compositionally biased region" description="Low complexity" evidence="2">
    <location>
        <begin position="750"/>
        <end position="763"/>
    </location>
</feature>
<feature type="compositionally biased region" description="Low complexity" evidence="2">
    <location>
        <begin position="1387"/>
        <end position="1422"/>
    </location>
</feature>
<dbReference type="GO" id="GO:0060271">
    <property type="term" value="P:cilium assembly"/>
    <property type="evidence" value="ECO:0007669"/>
    <property type="project" value="TreeGrafter"/>
</dbReference>
<feature type="compositionally biased region" description="Gly residues" evidence="2">
    <location>
        <begin position="2397"/>
        <end position="2408"/>
    </location>
</feature>
<dbReference type="EMBL" id="BMAR01000004">
    <property type="protein sequence ID" value="GFR42995.1"/>
    <property type="molecule type" value="Genomic_DNA"/>
</dbReference>
<dbReference type="PANTHER" id="PTHR31363">
    <property type="entry name" value="TRAF3-INTERACTING PROTEIN 1"/>
    <property type="match status" value="1"/>
</dbReference>
<feature type="region of interest" description="Disordered" evidence="2">
    <location>
        <begin position="796"/>
        <end position="893"/>
    </location>
</feature>
<dbReference type="GO" id="GO:0008017">
    <property type="term" value="F:microtubule binding"/>
    <property type="evidence" value="ECO:0007669"/>
    <property type="project" value="InterPro"/>
</dbReference>
<feature type="compositionally biased region" description="Polar residues" evidence="2">
    <location>
        <begin position="1497"/>
        <end position="1521"/>
    </location>
</feature>
<keyword evidence="4" id="KW-1185">Reference proteome</keyword>